<evidence type="ECO:0000256" key="7">
    <source>
        <dbReference type="ARBA" id="ARBA00022989"/>
    </source>
</evidence>
<evidence type="ECO:0000313" key="11">
    <source>
        <dbReference type="Proteomes" id="UP001604277"/>
    </source>
</evidence>
<dbReference type="EMBL" id="JBFOLJ010000012">
    <property type="protein sequence ID" value="KAL2488706.1"/>
    <property type="molecule type" value="Genomic_DNA"/>
</dbReference>
<keyword evidence="5" id="KW-0460">Magnesium</keyword>
<evidence type="ECO:0000256" key="9">
    <source>
        <dbReference type="ARBA" id="ARBA00023136"/>
    </source>
</evidence>
<gene>
    <name evidence="10" type="ORF">Fot_41998</name>
</gene>
<evidence type="ECO:0000313" key="10">
    <source>
        <dbReference type="EMBL" id="KAL2488706.1"/>
    </source>
</evidence>
<name>A0ABD1RJX8_9LAMI</name>
<dbReference type="GO" id="GO:0009678">
    <property type="term" value="F:diphosphate hydrolysis-driven proton transmembrane transporter activity"/>
    <property type="evidence" value="ECO:0007669"/>
    <property type="project" value="UniProtKB-EC"/>
</dbReference>
<dbReference type="Proteomes" id="UP001604277">
    <property type="component" value="Unassembled WGS sequence"/>
</dbReference>
<accession>A0ABD1RJX8</accession>
<dbReference type="AlphaFoldDB" id="A0ABD1RJX8"/>
<keyword evidence="3" id="KW-0813">Transport</keyword>
<reference evidence="11" key="1">
    <citation type="submission" date="2024-07" db="EMBL/GenBank/DDBJ databases">
        <title>Two chromosome-level genome assemblies of Korean endemic species Abeliophyllum distichum and Forsythia ovata (Oleaceae).</title>
        <authorList>
            <person name="Jang H."/>
        </authorList>
    </citation>
    <scope>NUCLEOTIDE SEQUENCE [LARGE SCALE GENOMIC DNA]</scope>
</reference>
<evidence type="ECO:0000256" key="1">
    <source>
        <dbReference type="ARBA" id="ARBA00004127"/>
    </source>
</evidence>
<keyword evidence="7" id="KW-1133">Transmembrane helix</keyword>
<evidence type="ECO:0000256" key="8">
    <source>
        <dbReference type="ARBA" id="ARBA00023065"/>
    </source>
</evidence>
<dbReference type="EC" id="7.1.3.1" evidence="2"/>
<dbReference type="GO" id="GO:0012505">
    <property type="term" value="C:endomembrane system"/>
    <property type="evidence" value="ECO:0007669"/>
    <property type="project" value="UniProtKB-SubCell"/>
</dbReference>
<keyword evidence="4" id="KW-0812">Transmembrane</keyword>
<dbReference type="PANTHER" id="PTHR31998">
    <property type="entry name" value="K(+)-INSENSITIVE PYROPHOSPHATE-ENERGIZED PROTON PUMP"/>
    <property type="match status" value="1"/>
</dbReference>
<keyword evidence="8" id="KW-0406">Ion transport</keyword>
<comment type="subcellular location">
    <subcellularLocation>
        <location evidence="1">Endomembrane system</location>
        <topology evidence="1">Multi-pass membrane protein</topology>
    </subcellularLocation>
</comment>
<evidence type="ECO:0000256" key="4">
    <source>
        <dbReference type="ARBA" id="ARBA00022692"/>
    </source>
</evidence>
<dbReference type="InterPro" id="IPR004131">
    <property type="entry name" value="PPase-energised_H-pump"/>
</dbReference>
<keyword evidence="6" id="KW-1278">Translocase</keyword>
<keyword evidence="9" id="KW-0472">Membrane</keyword>
<protein>
    <recommendedName>
        <fullName evidence="2">H(+)-exporting diphosphatase</fullName>
        <ecNumber evidence="2">7.1.3.1</ecNumber>
    </recommendedName>
</protein>
<evidence type="ECO:0000256" key="6">
    <source>
        <dbReference type="ARBA" id="ARBA00022967"/>
    </source>
</evidence>
<proteinExistence type="predicted"/>
<comment type="caution">
    <text evidence="10">The sequence shown here is derived from an EMBL/GenBank/DDBJ whole genome shotgun (WGS) entry which is preliminary data.</text>
</comment>
<sequence length="104" mass="11347">MKKMKGMAAPALPDCGGLPWDEPSGIFQQSYSLLSMNTCWCFRACKNPQPKGSEPHKAVIGYTIGYPLKDTPGLSFNILIKLMAVESLLFTPFIAAHGGLLFKI</sequence>
<evidence type="ECO:0000256" key="2">
    <source>
        <dbReference type="ARBA" id="ARBA00013242"/>
    </source>
</evidence>
<dbReference type="Pfam" id="PF03030">
    <property type="entry name" value="H_PPase"/>
    <property type="match status" value="1"/>
</dbReference>
<organism evidence="10 11">
    <name type="scientific">Forsythia ovata</name>
    <dbReference type="NCBI Taxonomy" id="205694"/>
    <lineage>
        <taxon>Eukaryota</taxon>
        <taxon>Viridiplantae</taxon>
        <taxon>Streptophyta</taxon>
        <taxon>Embryophyta</taxon>
        <taxon>Tracheophyta</taxon>
        <taxon>Spermatophyta</taxon>
        <taxon>Magnoliopsida</taxon>
        <taxon>eudicotyledons</taxon>
        <taxon>Gunneridae</taxon>
        <taxon>Pentapetalae</taxon>
        <taxon>asterids</taxon>
        <taxon>lamiids</taxon>
        <taxon>Lamiales</taxon>
        <taxon>Oleaceae</taxon>
        <taxon>Forsythieae</taxon>
        <taxon>Forsythia</taxon>
    </lineage>
</organism>
<keyword evidence="11" id="KW-1185">Reference proteome</keyword>
<evidence type="ECO:0000256" key="5">
    <source>
        <dbReference type="ARBA" id="ARBA00022842"/>
    </source>
</evidence>
<evidence type="ECO:0000256" key="3">
    <source>
        <dbReference type="ARBA" id="ARBA00022448"/>
    </source>
</evidence>